<evidence type="ECO:0000313" key="2">
    <source>
        <dbReference type="EMBL" id="EEH66248.1"/>
    </source>
</evidence>
<comment type="caution">
    <text evidence="2">The sequence shown here is derived from an EMBL/GenBank/DDBJ whole genome shotgun (WGS) entry which is preliminary data.</text>
</comment>
<gene>
    <name evidence="2" type="ORF">HMPREF0058_0900</name>
</gene>
<dbReference type="Proteomes" id="UP000004778">
    <property type="component" value="Unassembled WGS sequence"/>
</dbReference>
<evidence type="ECO:0000313" key="3">
    <source>
        <dbReference type="Proteomes" id="UP000004778"/>
    </source>
</evidence>
<dbReference type="HOGENOM" id="CLU_3228504_0_0_11"/>
<organism evidence="2 3">
    <name type="scientific">Actinomyces urogenitalis DSM 15434</name>
    <dbReference type="NCBI Taxonomy" id="525246"/>
    <lineage>
        <taxon>Bacteria</taxon>
        <taxon>Bacillati</taxon>
        <taxon>Actinomycetota</taxon>
        <taxon>Actinomycetes</taxon>
        <taxon>Actinomycetales</taxon>
        <taxon>Actinomycetaceae</taxon>
        <taxon>Actinomyces</taxon>
    </lineage>
</organism>
<keyword evidence="1" id="KW-1133">Transmembrane helix</keyword>
<evidence type="ECO:0008006" key="4">
    <source>
        <dbReference type="Google" id="ProtNLM"/>
    </source>
</evidence>
<evidence type="ECO:0000256" key="1">
    <source>
        <dbReference type="SAM" id="Phobius"/>
    </source>
</evidence>
<keyword evidence="1" id="KW-0472">Membrane</keyword>
<name>C0W4V6_9ACTO</name>
<accession>C0W4V6</accession>
<proteinExistence type="predicted"/>
<dbReference type="RefSeq" id="WP_006547867.1">
    <property type="nucleotide sequence ID" value="NZ_DS999574.1"/>
</dbReference>
<protein>
    <recommendedName>
        <fullName evidence="4">Major facilitator superfamily (MFS) profile domain-containing protein</fullName>
    </recommendedName>
</protein>
<feature type="transmembrane region" description="Helical" evidence="1">
    <location>
        <begin position="20"/>
        <end position="39"/>
    </location>
</feature>
<dbReference type="EMBL" id="ACFH01000058">
    <property type="protein sequence ID" value="EEH66248.1"/>
    <property type="molecule type" value="Genomic_DNA"/>
</dbReference>
<dbReference type="AlphaFoldDB" id="C0W4V6"/>
<keyword evidence="1" id="KW-0812">Transmembrane</keyword>
<keyword evidence="3" id="KW-1185">Reference proteome</keyword>
<reference evidence="2 3" key="1">
    <citation type="submission" date="2009-01" db="EMBL/GenBank/DDBJ databases">
        <authorList>
            <person name="Qin X."/>
            <person name="Bachman B."/>
            <person name="Battles P."/>
            <person name="Bell A."/>
            <person name="Bess C."/>
            <person name="Bickham C."/>
            <person name="Chaboub L."/>
            <person name="Chen D."/>
            <person name="Coyle M."/>
            <person name="Deiros D.R."/>
            <person name="Dinh H."/>
            <person name="Forbes L."/>
            <person name="Fowler G."/>
            <person name="Francisco L."/>
            <person name="Fu Q."/>
            <person name="Gubbala S."/>
            <person name="Hale W."/>
            <person name="Han Y."/>
            <person name="Hemphill L."/>
            <person name="Highlander S.K."/>
            <person name="Hirani K."/>
            <person name="Hogues M."/>
            <person name="Jackson L."/>
            <person name="Jakkamsetti A."/>
            <person name="Javaid M."/>
            <person name="Jiang H."/>
            <person name="Korchina V."/>
            <person name="Kovar C."/>
            <person name="Lara F."/>
            <person name="Lee S."/>
            <person name="Mata R."/>
            <person name="Mathew T."/>
            <person name="Moen C."/>
            <person name="Morales K."/>
            <person name="Munidasa M."/>
            <person name="Nazareth L."/>
            <person name="Ngo R."/>
            <person name="Nguyen L."/>
            <person name="Okwuonu G."/>
            <person name="Ongeri F."/>
            <person name="Patil S."/>
            <person name="Petrosino J."/>
            <person name="Pham C."/>
            <person name="Pham P."/>
            <person name="Pu L.-L."/>
            <person name="Puazo M."/>
            <person name="Raj R."/>
            <person name="Reid J."/>
            <person name="Rouhana J."/>
            <person name="Saada N."/>
            <person name="Shang Y."/>
            <person name="Simmons D."/>
            <person name="Thornton R."/>
            <person name="Warren J."/>
            <person name="Weissenberger G."/>
            <person name="Zhang J."/>
            <person name="Zhang L."/>
            <person name="Zhou C."/>
            <person name="Zhu D."/>
            <person name="Muzny D."/>
            <person name="Worley K."/>
            <person name="Gibbs R."/>
        </authorList>
    </citation>
    <scope>NUCLEOTIDE SEQUENCE [LARGE SCALE GENOMIC DNA]</scope>
    <source>
        <strain evidence="2 3">DSM 15434</strain>
    </source>
</reference>
<sequence length="43" mass="4325">MCGPLITASVVSAQGGSYALVFPISIAFALAGCVSILLIKSVR</sequence>